<evidence type="ECO:0000259" key="7">
    <source>
        <dbReference type="PROSITE" id="PS50048"/>
    </source>
</evidence>
<dbReference type="SUPFAM" id="SSF57701">
    <property type="entry name" value="Zn2/Cys6 DNA-binding domain"/>
    <property type="match status" value="1"/>
</dbReference>
<keyword evidence="5" id="KW-0539">Nucleus</keyword>
<dbReference type="PANTHER" id="PTHR37534">
    <property type="entry name" value="TRANSCRIPTIONAL ACTIVATOR PROTEIN UGA3"/>
    <property type="match status" value="1"/>
</dbReference>
<keyword evidence="4" id="KW-0804">Transcription</keyword>
<proteinExistence type="predicted"/>
<sequence length="538" mass="60080">MSMREGRTSLAPPGDANVVMTLRMVKSDISFDTSERSSTDCKTCWKRRVVCDRTMPSCWKCKKKEMKCPGYRPSANFNWTMPLTPKTLLNRKDMRSGAIPAKDQQPKKETRRGQSKGARPESAAREFGEVTSVIPWSGPSYLSTSPGAGSVIKSRDARRLLDYYCNALSVKLPWVDLKDNPWRTTIVPAALNSDFLLNTILSMATEEFVWATSGQLSAAVLKQQAKSYQTRALELLSHQLALDIAHENARVLHSEKTIQILATVLLLCNLEMRKPDSSIWRVHLKAAHTLIRSCSFTEGDPASGMARFLITKCASLSVFGCMSNFRDGSDDLMEYVSISDGSEFLPFLRILQRITLKNRRQKTVAALPPADPACSREGCVTLRGDLIQALQETSSWVSSMAHVSASMRHDLEQVGHMFYLAGLIYGHQALQFSCCSRECEIWGSQIIDDCGAFHQLPLFSQDILWPLFIAGTTFGSRNELQEILTTKIQGVATHSGHRNALPALSFLKQFWACQTRSRDSWISFAADWTQNGGDFVII</sequence>
<evidence type="ECO:0000256" key="3">
    <source>
        <dbReference type="ARBA" id="ARBA00023125"/>
    </source>
</evidence>
<evidence type="ECO:0000256" key="4">
    <source>
        <dbReference type="ARBA" id="ARBA00023163"/>
    </source>
</evidence>
<dbReference type="InterPro" id="IPR001138">
    <property type="entry name" value="Zn2Cys6_DnaBD"/>
</dbReference>
<dbReference type="OrthoDB" id="3251668at2759"/>
<keyword evidence="3" id="KW-0238">DNA-binding</keyword>
<evidence type="ECO:0000256" key="1">
    <source>
        <dbReference type="ARBA" id="ARBA00004123"/>
    </source>
</evidence>
<evidence type="ECO:0000256" key="5">
    <source>
        <dbReference type="ARBA" id="ARBA00023242"/>
    </source>
</evidence>
<feature type="domain" description="Zn(2)-C6 fungal-type" evidence="7">
    <location>
        <begin position="40"/>
        <end position="68"/>
    </location>
</feature>
<dbReference type="EMBL" id="KN848083">
    <property type="protein sequence ID" value="KIX95192.1"/>
    <property type="molecule type" value="Genomic_DNA"/>
</dbReference>
<protein>
    <recommendedName>
        <fullName evidence="7">Zn(2)-C6 fungal-type domain-containing protein</fullName>
    </recommendedName>
</protein>
<evidence type="ECO:0000313" key="9">
    <source>
        <dbReference type="Proteomes" id="UP000053411"/>
    </source>
</evidence>
<dbReference type="CDD" id="cd00067">
    <property type="entry name" value="GAL4"/>
    <property type="match status" value="1"/>
</dbReference>
<dbReference type="GO" id="GO:0003677">
    <property type="term" value="F:DNA binding"/>
    <property type="evidence" value="ECO:0007669"/>
    <property type="project" value="UniProtKB-KW"/>
</dbReference>
<dbReference type="GO" id="GO:0008270">
    <property type="term" value="F:zinc ion binding"/>
    <property type="evidence" value="ECO:0007669"/>
    <property type="project" value="InterPro"/>
</dbReference>
<dbReference type="GeneID" id="27714854"/>
<name>A0A0D2JPA4_9EURO</name>
<dbReference type="AlphaFoldDB" id="A0A0D2JPA4"/>
<dbReference type="GO" id="GO:0005634">
    <property type="term" value="C:nucleus"/>
    <property type="evidence" value="ECO:0007669"/>
    <property type="project" value="UniProtKB-SubCell"/>
</dbReference>
<feature type="compositionally biased region" description="Basic and acidic residues" evidence="6">
    <location>
        <begin position="104"/>
        <end position="126"/>
    </location>
</feature>
<feature type="region of interest" description="Disordered" evidence="6">
    <location>
        <begin position="90"/>
        <end position="126"/>
    </location>
</feature>
<keyword evidence="2" id="KW-0805">Transcription regulation</keyword>
<evidence type="ECO:0000313" key="8">
    <source>
        <dbReference type="EMBL" id="KIX95192.1"/>
    </source>
</evidence>
<reference evidence="8 9" key="1">
    <citation type="submission" date="2015-01" db="EMBL/GenBank/DDBJ databases">
        <title>The Genome Sequence of Fonsecaea multimorphosa CBS 102226.</title>
        <authorList>
            <consortium name="The Broad Institute Genomics Platform"/>
            <person name="Cuomo C."/>
            <person name="de Hoog S."/>
            <person name="Gorbushina A."/>
            <person name="Stielow B."/>
            <person name="Teixiera M."/>
            <person name="Abouelleil A."/>
            <person name="Chapman S.B."/>
            <person name="Priest M."/>
            <person name="Young S.K."/>
            <person name="Wortman J."/>
            <person name="Nusbaum C."/>
            <person name="Birren B."/>
        </authorList>
    </citation>
    <scope>NUCLEOTIDE SEQUENCE [LARGE SCALE GENOMIC DNA]</scope>
    <source>
        <strain evidence="8 9">CBS 102226</strain>
    </source>
</reference>
<comment type="subcellular location">
    <subcellularLocation>
        <location evidence="1">Nucleus</location>
    </subcellularLocation>
</comment>
<evidence type="ECO:0000256" key="2">
    <source>
        <dbReference type="ARBA" id="ARBA00023015"/>
    </source>
</evidence>
<dbReference type="VEuPathDB" id="FungiDB:Z520_09108"/>
<dbReference type="GO" id="GO:0000981">
    <property type="term" value="F:DNA-binding transcription factor activity, RNA polymerase II-specific"/>
    <property type="evidence" value="ECO:0007669"/>
    <property type="project" value="InterPro"/>
</dbReference>
<keyword evidence="9" id="KW-1185">Reference proteome</keyword>
<dbReference type="InterPro" id="IPR036864">
    <property type="entry name" value="Zn2-C6_fun-type_DNA-bd_sf"/>
</dbReference>
<dbReference type="PROSITE" id="PS50048">
    <property type="entry name" value="ZN2_CY6_FUNGAL_2"/>
    <property type="match status" value="1"/>
</dbReference>
<accession>A0A0D2JPA4</accession>
<organism evidence="8 9">
    <name type="scientific">Fonsecaea multimorphosa CBS 102226</name>
    <dbReference type="NCBI Taxonomy" id="1442371"/>
    <lineage>
        <taxon>Eukaryota</taxon>
        <taxon>Fungi</taxon>
        <taxon>Dikarya</taxon>
        <taxon>Ascomycota</taxon>
        <taxon>Pezizomycotina</taxon>
        <taxon>Eurotiomycetes</taxon>
        <taxon>Chaetothyriomycetidae</taxon>
        <taxon>Chaetothyriales</taxon>
        <taxon>Herpotrichiellaceae</taxon>
        <taxon>Fonsecaea</taxon>
    </lineage>
</organism>
<gene>
    <name evidence="8" type="ORF">Z520_09108</name>
</gene>
<dbReference type="Pfam" id="PF11951">
    <property type="entry name" value="Fungal_trans_2"/>
    <property type="match status" value="1"/>
</dbReference>
<dbReference type="Proteomes" id="UP000053411">
    <property type="component" value="Unassembled WGS sequence"/>
</dbReference>
<dbReference type="PANTHER" id="PTHR37534:SF46">
    <property type="entry name" value="ZN(II)2CYS6 TRANSCRIPTION FACTOR (EUROFUNG)"/>
    <property type="match status" value="1"/>
</dbReference>
<evidence type="ECO:0000256" key="6">
    <source>
        <dbReference type="SAM" id="MobiDB-lite"/>
    </source>
</evidence>
<dbReference type="InterPro" id="IPR021858">
    <property type="entry name" value="Fun_TF"/>
</dbReference>
<dbReference type="RefSeq" id="XP_016629315.1">
    <property type="nucleotide sequence ID" value="XM_016779604.1"/>
</dbReference>